<sequence length="356" mass="38179">MNILNVVRRFEFQLFLVNVIIALFFYFENSAYFSSNNITTIFQYLAEIGIIAIGEAMLMLCGEIDLSPPALANFVPLITLTIYNSIYQAISPTPAIVVSILLSLGLASLIGLMNGLITTKAKVNSLITTVGTLFLFNGIALIYSGGYPESFPYFRFLGGTVSILPVPFIWSLGALVFLILLLHYTKIGVWTIAAGSNPTGASEVGVPVDRVKIINFIIMANIGALVGIIQGSRVLTIGATNFTADVVLEGIAAAVIGGTSLVGGKGSLVGAFLGSVFISELLNGFNILGINAYEFDAILGGAIVVVMVLSYYAKRASYKLKSIATATSSSPEGKDRITKILKFKIQKIYRRVEENE</sequence>
<evidence type="ECO:0008006" key="11">
    <source>
        <dbReference type="Google" id="ProtNLM"/>
    </source>
</evidence>
<comment type="subcellular location">
    <subcellularLocation>
        <location evidence="1">Cell membrane</location>
        <topology evidence="1">Multi-pass membrane protein</topology>
    </subcellularLocation>
</comment>
<dbReference type="EMBL" id="CP013694">
    <property type="protein sequence ID" value="ALU29795.1"/>
    <property type="molecule type" value="Genomic_DNA"/>
</dbReference>
<keyword evidence="3 6" id="KW-0812">Transmembrane</keyword>
<evidence type="ECO:0000256" key="3">
    <source>
        <dbReference type="ARBA" id="ARBA00022692"/>
    </source>
</evidence>
<keyword evidence="2" id="KW-1003">Cell membrane</keyword>
<evidence type="ECO:0000256" key="5">
    <source>
        <dbReference type="ARBA" id="ARBA00023136"/>
    </source>
</evidence>
<dbReference type="GO" id="GO:0005886">
    <property type="term" value="C:plasma membrane"/>
    <property type="evidence" value="ECO:0007669"/>
    <property type="project" value="UniProtKB-SubCell"/>
</dbReference>
<feature type="transmembrane region" description="Helical" evidence="6">
    <location>
        <begin position="242"/>
        <end position="262"/>
    </location>
</feature>
<evidence type="ECO:0000313" key="8">
    <source>
        <dbReference type="EMBL" id="ALU32533.1"/>
    </source>
</evidence>
<feature type="transmembrane region" description="Helical" evidence="6">
    <location>
        <begin position="295"/>
        <end position="313"/>
    </location>
</feature>
<accession>A0A0U3GQF8</accession>
<feature type="transmembrane region" description="Helical" evidence="6">
    <location>
        <begin position="70"/>
        <end position="90"/>
    </location>
</feature>
<feature type="transmembrane region" description="Helical" evidence="6">
    <location>
        <begin position="41"/>
        <end position="58"/>
    </location>
</feature>
<dbReference type="EMBL" id="CP013695">
    <property type="protein sequence ID" value="ALU32533.1"/>
    <property type="molecule type" value="Genomic_DNA"/>
</dbReference>
<evidence type="ECO:0000256" key="1">
    <source>
        <dbReference type="ARBA" id="ARBA00004651"/>
    </source>
</evidence>
<feature type="transmembrane region" description="Helical" evidence="6">
    <location>
        <begin position="269"/>
        <end position="289"/>
    </location>
</feature>
<dbReference type="AlphaFoldDB" id="A0A0U3GQF8"/>
<feature type="transmembrane region" description="Helical" evidence="6">
    <location>
        <begin position="123"/>
        <end position="143"/>
    </location>
</feature>
<evidence type="ECO:0000313" key="10">
    <source>
        <dbReference type="Proteomes" id="UP000065473"/>
    </source>
</evidence>
<dbReference type="CDD" id="cd06579">
    <property type="entry name" value="TM_PBP1_transp_AraH_like"/>
    <property type="match status" value="1"/>
</dbReference>
<evidence type="ECO:0000256" key="6">
    <source>
        <dbReference type="SAM" id="Phobius"/>
    </source>
</evidence>
<keyword evidence="4 6" id="KW-1133">Transmembrane helix</keyword>
<dbReference type="PaxDb" id="1435377-SUSAZ_09665"/>
<dbReference type="RefSeq" id="WP_011278916.1">
    <property type="nucleotide sequence ID" value="NZ_BHWZ01000006.1"/>
</dbReference>
<evidence type="ECO:0000313" key="7">
    <source>
        <dbReference type="EMBL" id="ALU29795.1"/>
    </source>
</evidence>
<proteinExistence type="predicted"/>
<dbReference type="STRING" id="1435377.SUSAZ_09665"/>
<feature type="transmembrane region" description="Helical" evidence="6">
    <location>
        <begin position="213"/>
        <end position="230"/>
    </location>
</feature>
<dbReference type="OMA" id="SFYQMVV"/>
<protein>
    <recommendedName>
        <fullName evidence="11">ABC transporter permease</fullName>
    </recommendedName>
</protein>
<dbReference type="Pfam" id="PF02653">
    <property type="entry name" value="BPD_transp_2"/>
    <property type="match status" value="1"/>
</dbReference>
<feature type="transmembrane region" description="Helical" evidence="6">
    <location>
        <begin position="96"/>
        <end position="116"/>
    </location>
</feature>
<keyword evidence="5 6" id="KW-0472">Membrane</keyword>
<feature type="transmembrane region" description="Helical" evidence="6">
    <location>
        <begin position="163"/>
        <end position="182"/>
    </location>
</feature>
<evidence type="ECO:0000313" key="9">
    <source>
        <dbReference type="Proteomes" id="UP000060043"/>
    </source>
</evidence>
<feature type="transmembrane region" description="Helical" evidence="6">
    <location>
        <begin position="12"/>
        <end position="29"/>
    </location>
</feature>
<name>A0A0U3GQF8_9CREN</name>
<evidence type="ECO:0000256" key="2">
    <source>
        <dbReference type="ARBA" id="ARBA00022475"/>
    </source>
</evidence>
<dbReference type="Proteomes" id="UP000065473">
    <property type="component" value="Chromosome"/>
</dbReference>
<gene>
    <name evidence="7" type="ORF">ATY89_07480</name>
    <name evidence="8" type="ORF">ATZ20_10500</name>
</gene>
<organism evidence="8 9">
    <name type="scientific">Sulfolobus acidocaldarius</name>
    <dbReference type="NCBI Taxonomy" id="2285"/>
    <lineage>
        <taxon>Archaea</taxon>
        <taxon>Thermoproteota</taxon>
        <taxon>Thermoprotei</taxon>
        <taxon>Sulfolobales</taxon>
        <taxon>Sulfolobaceae</taxon>
        <taxon>Sulfolobus</taxon>
    </lineage>
</organism>
<reference evidence="9 10" key="1">
    <citation type="submission" date="2015-12" db="EMBL/GenBank/DDBJ databases">
        <title>A stable core within a dynamic pangenome in Sulfolobus acidocaldarius.</title>
        <authorList>
            <person name="Anderson R."/>
            <person name="Kouris A."/>
            <person name="Seward C."/>
            <person name="Campbell K."/>
            <person name="Whitaker R."/>
        </authorList>
    </citation>
    <scope>NUCLEOTIDE SEQUENCE [LARGE SCALE GENOMIC DNA]</scope>
    <source>
        <strain evidence="7 10">GG12-C01-09</strain>
        <strain evidence="8 9">NG05B_CO5_07</strain>
    </source>
</reference>
<dbReference type="Proteomes" id="UP000060043">
    <property type="component" value="Chromosome"/>
</dbReference>
<evidence type="ECO:0000256" key="4">
    <source>
        <dbReference type="ARBA" id="ARBA00022989"/>
    </source>
</evidence>
<dbReference type="PANTHER" id="PTHR32196">
    <property type="entry name" value="ABC TRANSPORTER PERMEASE PROTEIN YPHD-RELATED-RELATED"/>
    <property type="match status" value="1"/>
</dbReference>
<dbReference type="GO" id="GO:0022857">
    <property type="term" value="F:transmembrane transporter activity"/>
    <property type="evidence" value="ECO:0007669"/>
    <property type="project" value="InterPro"/>
</dbReference>
<dbReference type="GeneID" id="14552638"/>
<dbReference type="InterPro" id="IPR001851">
    <property type="entry name" value="ABC_transp_permease"/>
</dbReference>